<dbReference type="OrthoDB" id="9807212at2"/>
<dbReference type="GO" id="GO:0050577">
    <property type="term" value="F:GDP-L-fucose synthase activity"/>
    <property type="evidence" value="ECO:0007669"/>
    <property type="project" value="UniProtKB-EC"/>
</dbReference>
<dbReference type="CDD" id="cd08946">
    <property type="entry name" value="SDR_e"/>
    <property type="match status" value="1"/>
</dbReference>
<accession>A0A518CLR0</accession>
<sequence>MAAERSVEKKLKVGLTGANGNIGTTLREGLRDEVEFHYFTHKAEDLEGTVADLSDSSQVEGIFEGLDAVIHLAGYIMPSTPWDEVLKNNIDATYNVFEECRRAGVKKIIFASTNHTQHGDFMDDSPMKTDPDKCRHHARLFDPPAPDSLYGVSKLFGENLGKYFSLTHRIQFVGLRIGWTEQADDPHTADGTEQEYHMSALFLSKRDCVEAFRKALETNRDYVLGYALSNNKNGIFDMRETAEKLGFVPRDSANYWPECQNQ</sequence>
<dbReference type="InterPro" id="IPR001509">
    <property type="entry name" value="Epimerase_deHydtase"/>
</dbReference>
<keyword evidence="6" id="KW-1185">Reference proteome</keyword>
<dbReference type="EMBL" id="CP036281">
    <property type="protein sequence ID" value="QDU80165.1"/>
    <property type="molecule type" value="Genomic_DNA"/>
</dbReference>
<protein>
    <submittedName>
        <fullName evidence="5">GDP-L-fucose synthase</fullName>
        <ecNumber evidence="5">1.1.1.271</ecNumber>
    </submittedName>
</protein>
<evidence type="ECO:0000256" key="1">
    <source>
        <dbReference type="ARBA" id="ARBA00007637"/>
    </source>
</evidence>
<comment type="similarity">
    <text evidence="1">Belongs to the NAD(P)-dependent epimerase/dehydratase family.</text>
</comment>
<reference evidence="5 6" key="1">
    <citation type="submission" date="2019-02" db="EMBL/GenBank/DDBJ databases">
        <title>Deep-cultivation of Planctomycetes and their phenomic and genomic characterization uncovers novel biology.</title>
        <authorList>
            <person name="Wiegand S."/>
            <person name="Jogler M."/>
            <person name="Boedeker C."/>
            <person name="Pinto D."/>
            <person name="Vollmers J."/>
            <person name="Rivas-Marin E."/>
            <person name="Kohn T."/>
            <person name="Peeters S.H."/>
            <person name="Heuer A."/>
            <person name="Rast P."/>
            <person name="Oberbeckmann S."/>
            <person name="Bunk B."/>
            <person name="Jeske O."/>
            <person name="Meyerdierks A."/>
            <person name="Storesund J.E."/>
            <person name="Kallscheuer N."/>
            <person name="Luecker S."/>
            <person name="Lage O.M."/>
            <person name="Pohl T."/>
            <person name="Merkel B.J."/>
            <person name="Hornburger P."/>
            <person name="Mueller R.-W."/>
            <person name="Bruemmer F."/>
            <person name="Labrenz M."/>
            <person name="Spormann A.M."/>
            <person name="Op den Camp H."/>
            <person name="Overmann J."/>
            <person name="Amann R."/>
            <person name="Jetten M.S.M."/>
            <person name="Mascher T."/>
            <person name="Medema M.H."/>
            <person name="Devos D.P."/>
            <person name="Kaster A.-K."/>
            <person name="Ovreas L."/>
            <person name="Rohde M."/>
            <person name="Galperin M.Y."/>
            <person name="Jogler C."/>
        </authorList>
    </citation>
    <scope>NUCLEOTIDE SEQUENCE [LARGE SCALE GENOMIC DNA]</scope>
    <source>
        <strain evidence="5 6">Pla110</strain>
    </source>
</reference>
<dbReference type="PANTHER" id="PTHR43103">
    <property type="entry name" value="NUCLEOSIDE-DIPHOSPHATE-SUGAR EPIMERASE"/>
    <property type="match status" value="1"/>
</dbReference>
<proteinExistence type="inferred from homology"/>
<gene>
    <name evidence="5" type="primary">fcl_3</name>
    <name evidence="5" type="ORF">Pla110_18890</name>
</gene>
<evidence type="ECO:0000256" key="3">
    <source>
        <dbReference type="ARBA" id="ARBA00023027"/>
    </source>
</evidence>
<keyword evidence="3" id="KW-0520">NAD</keyword>
<dbReference type="Pfam" id="PF01370">
    <property type="entry name" value="Epimerase"/>
    <property type="match status" value="1"/>
</dbReference>
<dbReference type="KEGG" id="plon:Pla110_18890"/>
<organism evidence="5 6">
    <name type="scientific">Polystyrenella longa</name>
    <dbReference type="NCBI Taxonomy" id="2528007"/>
    <lineage>
        <taxon>Bacteria</taxon>
        <taxon>Pseudomonadati</taxon>
        <taxon>Planctomycetota</taxon>
        <taxon>Planctomycetia</taxon>
        <taxon>Planctomycetales</taxon>
        <taxon>Planctomycetaceae</taxon>
        <taxon>Polystyrenella</taxon>
    </lineage>
</organism>
<evidence type="ECO:0000256" key="2">
    <source>
        <dbReference type="ARBA" id="ARBA00023002"/>
    </source>
</evidence>
<dbReference type="Gene3D" id="3.40.50.720">
    <property type="entry name" value="NAD(P)-binding Rossmann-like Domain"/>
    <property type="match status" value="1"/>
</dbReference>
<name>A0A518CLR0_9PLAN</name>
<dbReference type="SUPFAM" id="SSF51735">
    <property type="entry name" value="NAD(P)-binding Rossmann-fold domains"/>
    <property type="match status" value="1"/>
</dbReference>
<dbReference type="InterPro" id="IPR036291">
    <property type="entry name" value="NAD(P)-bd_dom_sf"/>
</dbReference>
<dbReference type="EC" id="1.1.1.271" evidence="5"/>
<dbReference type="Proteomes" id="UP000317178">
    <property type="component" value="Chromosome"/>
</dbReference>
<evidence type="ECO:0000259" key="4">
    <source>
        <dbReference type="Pfam" id="PF01370"/>
    </source>
</evidence>
<dbReference type="RefSeq" id="WP_144995336.1">
    <property type="nucleotide sequence ID" value="NZ_CP036281.1"/>
</dbReference>
<keyword evidence="2 5" id="KW-0560">Oxidoreductase</keyword>
<evidence type="ECO:0000313" key="6">
    <source>
        <dbReference type="Proteomes" id="UP000317178"/>
    </source>
</evidence>
<feature type="domain" description="NAD-dependent epimerase/dehydratase" evidence="4">
    <location>
        <begin position="15"/>
        <end position="177"/>
    </location>
</feature>
<dbReference type="PANTHER" id="PTHR43103:SF5">
    <property type="entry name" value="4-EPIMERASE, PUTATIVE (AFU_ORTHOLOGUE AFUA_7G00360)-RELATED"/>
    <property type="match status" value="1"/>
</dbReference>
<dbReference type="AlphaFoldDB" id="A0A518CLR0"/>
<evidence type="ECO:0000313" key="5">
    <source>
        <dbReference type="EMBL" id="QDU80165.1"/>
    </source>
</evidence>